<sequence length="259" mass="31006">MATVAEMIKGLWKPPRVPSIRLEKDRLDRTLPENFIYYKYWGFNIYRTYYGEGSDKYWAMLLDALKRQTYLALRYYKQDCEYENNTKRCRYSIYQHANKEEYMEDPERLRKLFHLELREDPQLDGLNIHQVRKICAEEHNQGKTITAGARVHYVLVADKADRSKNRGWMRILTGYLLELWQSLVMSNNIDQDTVWFLGPEEDLEKYIWPGEYSLSQTGCCSEVRSGLYHYSGQALWHKSEEIREARAAWRREQSRTTKT</sequence>
<protein>
    <submittedName>
        <fullName evidence="1">Uncharacterized protein</fullName>
    </submittedName>
</protein>
<dbReference type="OrthoDB" id="6499973at2759"/>
<dbReference type="EMBL" id="JAGMUX010000014">
    <property type="protein sequence ID" value="KAH7239992.1"/>
    <property type="molecule type" value="Genomic_DNA"/>
</dbReference>
<gene>
    <name evidence="1" type="ORF">BKA55DRAFT_596628</name>
</gene>
<proteinExistence type="predicted"/>
<dbReference type="RefSeq" id="XP_046045786.1">
    <property type="nucleotide sequence ID" value="XM_046195971.1"/>
</dbReference>
<organism evidence="1 2">
    <name type="scientific">Fusarium redolens</name>
    <dbReference type="NCBI Taxonomy" id="48865"/>
    <lineage>
        <taxon>Eukaryota</taxon>
        <taxon>Fungi</taxon>
        <taxon>Dikarya</taxon>
        <taxon>Ascomycota</taxon>
        <taxon>Pezizomycotina</taxon>
        <taxon>Sordariomycetes</taxon>
        <taxon>Hypocreomycetidae</taxon>
        <taxon>Hypocreales</taxon>
        <taxon>Nectriaceae</taxon>
        <taxon>Fusarium</taxon>
        <taxon>Fusarium redolens species complex</taxon>
    </lineage>
</organism>
<evidence type="ECO:0000313" key="2">
    <source>
        <dbReference type="Proteomes" id="UP000720189"/>
    </source>
</evidence>
<dbReference type="Proteomes" id="UP000720189">
    <property type="component" value="Unassembled WGS sequence"/>
</dbReference>
<comment type="caution">
    <text evidence="1">The sequence shown here is derived from an EMBL/GenBank/DDBJ whole genome shotgun (WGS) entry which is preliminary data.</text>
</comment>
<keyword evidence="2" id="KW-1185">Reference proteome</keyword>
<name>A0A9P9GLD3_FUSRE</name>
<evidence type="ECO:0000313" key="1">
    <source>
        <dbReference type="EMBL" id="KAH7239992.1"/>
    </source>
</evidence>
<dbReference type="GeneID" id="70225925"/>
<dbReference type="AlphaFoldDB" id="A0A9P9GLD3"/>
<reference evidence="1" key="1">
    <citation type="journal article" date="2021" name="Nat. Commun.">
        <title>Genetic determinants of endophytism in the Arabidopsis root mycobiome.</title>
        <authorList>
            <person name="Mesny F."/>
            <person name="Miyauchi S."/>
            <person name="Thiergart T."/>
            <person name="Pickel B."/>
            <person name="Atanasova L."/>
            <person name="Karlsson M."/>
            <person name="Huettel B."/>
            <person name="Barry K.W."/>
            <person name="Haridas S."/>
            <person name="Chen C."/>
            <person name="Bauer D."/>
            <person name="Andreopoulos W."/>
            <person name="Pangilinan J."/>
            <person name="LaButti K."/>
            <person name="Riley R."/>
            <person name="Lipzen A."/>
            <person name="Clum A."/>
            <person name="Drula E."/>
            <person name="Henrissat B."/>
            <person name="Kohler A."/>
            <person name="Grigoriev I.V."/>
            <person name="Martin F.M."/>
            <person name="Hacquard S."/>
        </authorList>
    </citation>
    <scope>NUCLEOTIDE SEQUENCE</scope>
    <source>
        <strain evidence="1">MPI-CAGE-AT-0023</strain>
    </source>
</reference>
<accession>A0A9P9GLD3</accession>